<name>A0A226BZP6_9FIRM</name>
<dbReference type="PANTHER" id="PTHR33867">
    <property type="entry name" value="RIBOSOME MATURATION FACTOR RIMP"/>
    <property type="match status" value="1"/>
</dbReference>
<dbReference type="CDD" id="cd01734">
    <property type="entry name" value="YlxS_C"/>
    <property type="match status" value="1"/>
</dbReference>
<dbReference type="SUPFAM" id="SSF75420">
    <property type="entry name" value="YhbC-like, N-terminal domain"/>
    <property type="match status" value="1"/>
</dbReference>
<dbReference type="InterPro" id="IPR028998">
    <property type="entry name" value="RimP_C"/>
</dbReference>
<accession>A0A226BZP6</accession>
<evidence type="ECO:0000256" key="1">
    <source>
        <dbReference type="ARBA" id="ARBA00022490"/>
    </source>
</evidence>
<reference evidence="6 7" key="1">
    <citation type="submission" date="2017-06" db="EMBL/GenBank/DDBJ databases">
        <title>Draft Genome Sequence of Natranaerobius trueperi halophilic, alkalithermophilic bacteria from soda lakes.</title>
        <authorList>
            <person name="Zhao B."/>
        </authorList>
    </citation>
    <scope>NUCLEOTIDE SEQUENCE [LARGE SCALE GENOMIC DNA]</scope>
    <source>
        <strain evidence="6 7">DSM 18760</strain>
    </source>
</reference>
<dbReference type="OrthoDB" id="9805006at2"/>
<keyword evidence="1 3" id="KW-0963">Cytoplasm</keyword>
<protein>
    <recommendedName>
        <fullName evidence="3">Ribosome maturation factor RimP</fullName>
    </recommendedName>
</protein>
<dbReference type="InterPro" id="IPR036847">
    <property type="entry name" value="RimP_C_sf"/>
</dbReference>
<dbReference type="InterPro" id="IPR028989">
    <property type="entry name" value="RimP_N"/>
</dbReference>
<dbReference type="EMBL" id="NIQC01000006">
    <property type="protein sequence ID" value="OWZ84272.1"/>
    <property type="molecule type" value="Genomic_DNA"/>
</dbReference>
<keyword evidence="7" id="KW-1185">Reference proteome</keyword>
<dbReference type="Pfam" id="PF17384">
    <property type="entry name" value="DUF150_C"/>
    <property type="match status" value="1"/>
</dbReference>
<dbReference type="FunFam" id="3.30.300.70:FF:000001">
    <property type="entry name" value="Ribosome maturation factor RimP"/>
    <property type="match status" value="1"/>
</dbReference>
<keyword evidence="2 3" id="KW-0690">Ribosome biogenesis</keyword>
<dbReference type="GO" id="GO:0005829">
    <property type="term" value="C:cytosol"/>
    <property type="evidence" value="ECO:0007669"/>
    <property type="project" value="TreeGrafter"/>
</dbReference>
<feature type="domain" description="Ribosome maturation factor RimP N-terminal" evidence="4">
    <location>
        <begin position="10"/>
        <end position="82"/>
    </location>
</feature>
<evidence type="ECO:0000313" key="7">
    <source>
        <dbReference type="Proteomes" id="UP000214588"/>
    </source>
</evidence>
<feature type="domain" description="Ribosome maturation factor RimP C-terminal" evidence="5">
    <location>
        <begin position="85"/>
        <end position="151"/>
    </location>
</feature>
<dbReference type="AlphaFoldDB" id="A0A226BZP6"/>
<proteinExistence type="inferred from homology"/>
<dbReference type="RefSeq" id="WP_089023057.1">
    <property type="nucleotide sequence ID" value="NZ_NIQC01000006.1"/>
</dbReference>
<dbReference type="GO" id="GO:0000028">
    <property type="term" value="P:ribosomal small subunit assembly"/>
    <property type="evidence" value="ECO:0007669"/>
    <property type="project" value="TreeGrafter"/>
</dbReference>
<comment type="subcellular location">
    <subcellularLocation>
        <location evidence="3">Cytoplasm</location>
    </subcellularLocation>
</comment>
<evidence type="ECO:0000259" key="4">
    <source>
        <dbReference type="Pfam" id="PF02576"/>
    </source>
</evidence>
<dbReference type="InterPro" id="IPR035956">
    <property type="entry name" value="RimP_N_sf"/>
</dbReference>
<dbReference type="GO" id="GO:0006412">
    <property type="term" value="P:translation"/>
    <property type="evidence" value="ECO:0007669"/>
    <property type="project" value="TreeGrafter"/>
</dbReference>
<comment type="function">
    <text evidence="3">Required for maturation of 30S ribosomal subunits.</text>
</comment>
<comment type="similarity">
    <text evidence="3">Belongs to the RimP family.</text>
</comment>
<gene>
    <name evidence="3" type="primary">rimP</name>
    <name evidence="6" type="ORF">CDO51_04230</name>
</gene>
<dbReference type="Pfam" id="PF02576">
    <property type="entry name" value="RimP_N"/>
    <property type="match status" value="1"/>
</dbReference>
<organism evidence="6 7">
    <name type="scientific">Natranaerobius trueperi</name>
    <dbReference type="NCBI Taxonomy" id="759412"/>
    <lineage>
        <taxon>Bacteria</taxon>
        <taxon>Bacillati</taxon>
        <taxon>Bacillota</taxon>
        <taxon>Clostridia</taxon>
        <taxon>Natranaerobiales</taxon>
        <taxon>Natranaerobiaceae</taxon>
        <taxon>Natranaerobius</taxon>
    </lineage>
</organism>
<dbReference type="Gene3D" id="3.30.300.70">
    <property type="entry name" value="RimP-like superfamily, N-terminal"/>
    <property type="match status" value="1"/>
</dbReference>
<comment type="caution">
    <text evidence="6">The sequence shown here is derived from an EMBL/GenBank/DDBJ whole genome shotgun (WGS) entry which is preliminary data.</text>
</comment>
<evidence type="ECO:0000256" key="3">
    <source>
        <dbReference type="HAMAP-Rule" id="MF_01077"/>
    </source>
</evidence>
<dbReference type="HAMAP" id="MF_01077">
    <property type="entry name" value="RimP"/>
    <property type="match status" value="1"/>
</dbReference>
<dbReference type="InterPro" id="IPR003728">
    <property type="entry name" value="Ribosome_maturation_RimP"/>
</dbReference>
<dbReference type="Gene3D" id="2.30.30.180">
    <property type="entry name" value="Ribosome maturation factor RimP, C-terminal domain"/>
    <property type="match status" value="1"/>
</dbReference>
<evidence type="ECO:0000313" key="6">
    <source>
        <dbReference type="EMBL" id="OWZ84272.1"/>
    </source>
</evidence>
<evidence type="ECO:0000256" key="2">
    <source>
        <dbReference type="ARBA" id="ARBA00022517"/>
    </source>
</evidence>
<evidence type="ECO:0000259" key="5">
    <source>
        <dbReference type="Pfam" id="PF17384"/>
    </source>
</evidence>
<dbReference type="SUPFAM" id="SSF74942">
    <property type="entry name" value="YhbC-like, C-terminal domain"/>
    <property type="match status" value="1"/>
</dbReference>
<dbReference type="Proteomes" id="UP000214588">
    <property type="component" value="Unassembled WGS sequence"/>
</dbReference>
<sequence>MVSGDKLESLIEPAVNELGYELVDVELTTENQRAVLRVYIDTEGGITLDDCETVSNSLDELLDEHDPIPHSYVLEVSSPGAERPLRKKKDFIYFAGKSIQVKTYMKLDGRKNFKGKLIGLDGDDVIVDTYNDGEVKIPLEKIAKANLLLDF</sequence>
<dbReference type="PANTHER" id="PTHR33867:SF1">
    <property type="entry name" value="RIBOSOME MATURATION FACTOR RIMP"/>
    <property type="match status" value="1"/>
</dbReference>